<dbReference type="STRING" id="629741.GCWU000324_00978"/>
<dbReference type="EMBL" id="ACJW02000002">
    <property type="protein sequence ID" value="EEP69066.1"/>
    <property type="molecule type" value="Genomic_DNA"/>
</dbReference>
<dbReference type="AlphaFoldDB" id="C4GFR1"/>
<organism evidence="1 2">
    <name type="scientific">Kingella oralis ATCC 51147</name>
    <dbReference type="NCBI Taxonomy" id="629741"/>
    <lineage>
        <taxon>Bacteria</taxon>
        <taxon>Pseudomonadati</taxon>
        <taxon>Pseudomonadota</taxon>
        <taxon>Betaproteobacteria</taxon>
        <taxon>Neisseriales</taxon>
        <taxon>Neisseriaceae</taxon>
        <taxon>Kingella</taxon>
    </lineage>
</organism>
<dbReference type="HOGENOM" id="CLU_2117723_0_0_4"/>
<keyword evidence="2" id="KW-1185">Reference proteome</keyword>
<dbReference type="Proteomes" id="UP000003009">
    <property type="component" value="Unassembled WGS sequence"/>
</dbReference>
<comment type="caution">
    <text evidence="1">The sequence shown here is derived from an EMBL/GenBank/DDBJ whole genome shotgun (WGS) entry which is preliminary data.</text>
</comment>
<gene>
    <name evidence="1" type="ORF">GCWU000324_00978</name>
</gene>
<dbReference type="RefSeq" id="WP_003794847.1">
    <property type="nucleotide sequence ID" value="NZ_GG665871.1"/>
</dbReference>
<dbReference type="GeneID" id="84906742"/>
<evidence type="ECO:0000313" key="2">
    <source>
        <dbReference type="Proteomes" id="UP000003009"/>
    </source>
</evidence>
<reference evidence="1" key="1">
    <citation type="submission" date="2009-04" db="EMBL/GenBank/DDBJ databases">
        <authorList>
            <person name="Weinstock G."/>
            <person name="Sodergren E."/>
            <person name="Clifton S."/>
            <person name="Fulton L."/>
            <person name="Fulton B."/>
            <person name="Courtney L."/>
            <person name="Fronick C."/>
            <person name="Harrison M."/>
            <person name="Strong C."/>
            <person name="Farmer C."/>
            <person name="Delahaunty K."/>
            <person name="Markovic C."/>
            <person name="Hall O."/>
            <person name="Minx P."/>
            <person name="Tomlinson C."/>
            <person name="Mitreva M."/>
            <person name="Nelson J."/>
            <person name="Hou S."/>
            <person name="Wollam A."/>
            <person name="Pepin K.H."/>
            <person name="Johnson M."/>
            <person name="Bhonagiri V."/>
            <person name="Nash W.E."/>
            <person name="Warren W."/>
            <person name="Chinwalla A."/>
            <person name="Mardis E.R."/>
            <person name="Wilson R.K."/>
        </authorList>
    </citation>
    <scope>NUCLEOTIDE SEQUENCE [LARGE SCALE GENOMIC DNA]</scope>
    <source>
        <strain evidence="1">ATCC 51147</strain>
    </source>
</reference>
<accession>C4GFR1</accession>
<evidence type="ECO:0000313" key="1">
    <source>
        <dbReference type="EMBL" id="EEP69066.1"/>
    </source>
</evidence>
<name>C4GFR1_9NEIS</name>
<proteinExistence type="predicted"/>
<protein>
    <submittedName>
        <fullName evidence="1">Uncharacterized protein</fullName>
    </submittedName>
</protein>
<sequence>MDFYIKVIRYLTLGGEKGKKFIFVVNDEEKFEESFSNKEIDELNIDNPHQMLAGDWVNAINSKNWFLSKEDKAFLAFLDENEEKINDAIARANISKLQRELKSWERYLLGQDHE</sequence>